<evidence type="ECO:0000256" key="1">
    <source>
        <dbReference type="SAM" id="Phobius"/>
    </source>
</evidence>
<sequence>MGSMKVNIMLIMSRHRLRSSNIISYFIFSIIHTVKSGYTNLWNSQRMVIPRSSQNRFFICKGNMCGGVGCWWL</sequence>
<accession>F0X5D4</accession>
<dbReference type="EMBL" id="FX115702">
    <property type="protein sequence ID" value="BAJ77805.1"/>
    <property type="molecule type" value="mRNA"/>
</dbReference>
<evidence type="ECO:0000313" key="2">
    <source>
        <dbReference type="EMBL" id="BAJ77805.1"/>
    </source>
</evidence>
<keyword evidence="1" id="KW-0472">Membrane</keyword>
<protein>
    <submittedName>
        <fullName evidence="2">Uncharacterized protein</fullName>
    </submittedName>
</protein>
<reference evidence="2" key="1">
    <citation type="submission" date="2011-02" db="EMBL/GenBank/DDBJ databases">
        <title>Construction and analysis of full-length cDNA library of Cryptosporidium parvum.</title>
        <authorList>
            <person name="Yamagishi J."/>
            <person name="Wakaguri H."/>
            <person name="Sugano S."/>
            <person name="Kawano S."/>
            <person name="Fujisaki K."/>
            <person name="Sugimoto C."/>
            <person name="Watanabe J."/>
            <person name="Suzuki Y."/>
            <person name="Kimata I."/>
            <person name="Xuan X."/>
        </authorList>
    </citation>
    <scope>NUCLEOTIDE SEQUENCE</scope>
    <source>
        <strain evidence="2">HNJ-1</strain>
    </source>
</reference>
<dbReference type="AlphaFoldDB" id="F0X5D4"/>
<organism evidence="2">
    <name type="scientific">Cryptosporidium parvum</name>
    <dbReference type="NCBI Taxonomy" id="5807"/>
    <lineage>
        <taxon>Eukaryota</taxon>
        <taxon>Sar</taxon>
        <taxon>Alveolata</taxon>
        <taxon>Apicomplexa</taxon>
        <taxon>Conoidasida</taxon>
        <taxon>Coccidia</taxon>
        <taxon>Eucoccidiorida</taxon>
        <taxon>Eimeriorina</taxon>
        <taxon>Cryptosporidiidae</taxon>
        <taxon>Cryptosporidium</taxon>
    </lineage>
</organism>
<proteinExistence type="evidence at transcript level"/>
<feature type="transmembrane region" description="Helical" evidence="1">
    <location>
        <begin position="21"/>
        <end position="38"/>
    </location>
</feature>
<keyword evidence="1" id="KW-1133">Transmembrane helix</keyword>
<keyword evidence="1" id="KW-0812">Transmembrane</keyword>
<name>F0X5D4_CRYPV</name>